<proteinExistence type="predicted"/>
<dbReference type="InterPro" id="IPR001539">
    <property type="entry name" value="Peptidase_U32"/>
</dbReference>
<evidence type="ECO:0000259" key="1">
    <source>
        <dbReference type="Pfam" id="PF12392"/>
    </source>
</evidence>
<dbReference type="InterPro" id="IPR051454">
    <property type="entry name" value="RNA/ubiquinone_mod_enzymes"/>
</dbReference>
<keyword evidence="3" id="KW-1185">Reference proteome</keyword>
<name>A0A7V9A9B3_9BACT</name>
<evidence type="ECO:0000313" key="3">
    <source>
        <dbReference type="Proteomes" id="UP000551616"/>
    </source>
</evidence>
<dbReference type="Proteomes" id="UP000551616">
    <property type="component" value="Unassembled WGS sequence"/>
</dbReference>
<accession>A0A7V9A9B3</accession>
<sequence length="844" mass="92842">MNDIQASTITRPELLAPAGDWDCARAAIANGADAIYFGLETGFNARARAKNFSLDDLPALMEMLHWHGVRGYTTVNTLTFSDELATIEPIIRRIAEAGTDAVLVQDLGLVGLIRRTAPELPIHASTQMTLTSAECIAEIEETGIERVVLARELSVDEIAKIHAQTQMPLEAFVHGALCVAYSGQCLTSESLGGRSANRGQCAQACRLTYELVCDGADIDLGDQKYLLSPQDLAAFDLVPELLEAGVVSFKIEGRLKTPEYVANITRHYRQAIDSALAGKPATFTPRQVEEMELSFSRGFSPGWLQGCDHKMLVPATSSAKRGVLVAEVVGIDDRRKRVKLELHGRLKAGDGIVFEGDRAAGKEQGGRVFTVSQRGRRVTGEATNGQVEVDFPRGSVDFQYIAPGLKVWKSDDPALTRELRKTYSGELHGRDIPLTINVSARVGQPLRVFVSSDSLGQFDLQTEEPLEEARKHALNESLLHEQFSRLGGSGYALETLSAKIAGTPMVPLSVLGKLRKAMVARLDEARQQMATRGRTIEHDLVLSEMQTEVESADAEPSLPKLIVLTRSMHQLEAVLSQGIETVYAEFQDIRQYKDAVPSAHEAGCKIFLVTPRIQKPGEMGIFKALSKHGADGYVVRNLSGLKFFTELGAMCIADFSFNAANELTVDWLRRHGANRVTPSYDLNRDQLLVMAQHCAAGHLELVIHQHMPMFHMEHCVFCSVLSPGTNKTNCGRPCDEHEVKLRDRVGAEHPLIADVGCRNTLFNKTPQSGAEVVQPMLELGVRNFRIELLSDDPPSEITRIIDLYRNLLQGNIGGEEVWRELKALNRVGVTRGTLEHDRDPLAII</sequence>
<dbReference type="Pfam" id="PF12392">
    <property type="entry name" value="DUF3656"/>
    <property type="match status" value="1"/>
</dbReference>
<organism evidence="2 3">
    <name type="scientific">Bremerella alba</name>
    <dbReference type="NCBI Taxonomy" id="980252"/>
    <lineage>
        <taxon>Bacteria</taxon>
        <taxon>Pseudomonadati</taxon>
        <taxon>Planctomycetota</taxon>
        <taxon>Planctomycetia</taxon>
        <taxon>Pirellulales</taxon>
        <taxon>Pirellulaceae</taxon>
        <taxon>Bremerella</taxon>
    </lineage>
</organism>
<gene>
    <name evidence="2" type="ORF">HOV93_43690</name>
</gene>
<reference evidence="2 3" key="1">
    <citation type="submission" date="2020-05" db="EMBL/GenBank/DDBJ databases">
        <title>Bremerella alba sp. nov., a novel planctomycete isolated from the surface of the macroalga Fucus spiralis.</title>
        <authorList>
            <person name="Godinho O."/>
            <person name="Botelho R."/>
            <person name="Albuquerque L."/>
            <person name="Wiegand S."/>
            <person name="Da Costa M.S."/>
            <person name="Lobo-Da-Cunha A."/>
            <person name="Jogler C."/>
            <person name="Lage O.M."/>
        </authorList>
    </citation>
    <scope>NUCLEOTIDE SEQUENCE [LARGE SCALE GENOMIC DNA]</scope>
    <source>
        <strain evidence="2 3">FF15</strain>
    </source>
</reference>
<comment type="caution">
    <text evidence="2">The sequence shown here is derived from an EMBL/GenBank/DDBJ whole genome shotgun (WGS) entry which is preliminary data.</text>
</comment>
<evidence type="ECO:0000313" key="2">
    <source>
        <dbReference type="EMBL" id="MBA2117173.1"/>
    </source>
</evidence>
<dbReference type="PANTHER" id="PTHR30217">
    <property type="entry name" value="PEPTIDASE U32 FAMILY"/>
    <property type="match status" value="1"/>
</dbReference>
<dbReference type="PANTHER" id="PTHR30217:SF10">
    <property type="entry name" value="23S RRNA 5-HYDROXYCYTIDINE C2501 SYNTHASE"/>
    <property type="match status" value="1"/>
</dbReference>
<dbReference type="Pfam" id="PF01136">
    <property type="entry name" value="Peptidase_U32"/>
    <property type="match status" value="2"/>
</dbReference>
<dbReference type="InterPro" id="IPR020988">
    <property type="entry name" value="Pept_U32_collagenase"/>
</dbReference>
<feature type="domain" description="Peptidase U32 collagenase" evidence="1">
    <location>
        <begin position="407"/>
        <end position="526"/>
    </location>
</feature>
<dbReference type="AlphaFoldDB" id="A0A7V9A9B3"/>
<dbReference type="EMBL" id="JABRWO010000013">
    <property type="protein sequence ID" value="MBA2117173.1"/>
    <property type="molecule type" value="Genomic_DNA"/>
</dbReference>
<protein>
    <recommendedName>
        <fullName evidence="1">Peptidase U32 collagenase domain-containing protein</fullName>
    </recommendedName>
</protein>
<dbReference type="RefSeq" id="WP_207398556.1">
    <property type="nucleotide sequence ID" value="NZ_JABRWO010000013.1"/>
</dbReference>